<accession>A0A849P503</accession>
<dbReference type="Gene3D" id="3.40.50.300">
    <property type="entry name" value="P-loop containing nucleotide triphosphate hydrolases"/>
    <property type="match status" value="2"/>
</dbReference>
<evidence type="ECO:0000256" key="3">
    <source>
        <dbReference type="ARBA" id="ARBA00022840"/>
    </source>
</evidence>
<dbReference type="AlphaFoldDB" id="A0A849P503"/>
<dbReference type="InterPro" id="IPR027417">
    <property type="entry name" value="P-loop_NTPase"/>
</dbReference>
<dbReference type="RefSeq" id="WP_171679764.1">
    <property type="nucleotide sequence ID" value="NZ_JABGBN010000001.1"/>
</dbReference>
<evidence type="ECO:0000256" key="2">
    <source>
        <dbReference type="ARBA" id="ARBA00022741"/>
    </source>
</evidence>
<dbReference type="SMART" id="SM00382">
    <property type="entry name" value="AAA"/>
    <property type="match status" value="2"/>
</dbReference>
<evidence type="ECO:0000313" key="5">
    <source>
        <dbReference type="EMBL" id="NOL51093.1"/>
    </source>
</evidence>
<evidence type="ECO:0000313" key="6">
    <source>
        <dbReference type="Proteomes" id="UP000537862"/>
    </source>
</evidence>
<keyword evidence="2" id="KW-0547">Nucleotide-binding</keyword>
<dbReference type="GO" id="GO:0005524">
    <property type="term" value="F:ATP binding"/>
    <property type="evidence" value="ECO:0007669"/>
    <property type="project" value="UniProtKB-KW"/>
</dbReference>
<protein>
    <submittedName>
        <fullName evidence="5">ATP-binding protein</fullName>
    </submittedName>
</protein>
<dbReference type="EMBL" id="JABGBN010000001">
    <property type="protein sequence ID" value="NOL51093.1"/>
    <property type="molecule type" value="Genomic_DNA"/>
</dbReference>
<dbReference type="Pfam" id="PF00004">
    <property type="entry name" value="AAA"/>
    <property type="match status" value="2"/>
</dbReference>
<dbReference type="CDD" id="cd00009">
    <property type="entry name" value="AAA"/>
    <property type="match status" value="1"/>
</dbReference>
<feature type="domain" description="AAA+ ATPase" evidence="4">
    <location>
        <begin position="484"/>
        <end position="613"/>
    </location>
</feature>
<dbReference type="PANTHER" id="PTHR23073">
    <property type="entry name" value="26S PROTEASOME REGULATORY SUBUNIT"/>
    <property type="match status" value="1"/>
</dbReference>
<name>A0A849P503_9BURK</name>
<comment type="similarity">
    <text evidence="1">Belongs to the AAA ATPase family.</text>
</comment>
<organism evidence="5 6">
    <name type="scientific">Pelistega suis</name>
    <dbReference type="NCBI Taxonomy" id="1631957"/>
    <lineage>
        <taxon>Bacteria</taxon>
        <taxon>Pseudomonadati</taxon>
        <taxon>Pseudomonadota</taxon>
        <taxon>Betaproteobacteria</taxon>
        <taxon>Burkholderiales</taxon>
        <taxon>Alcaligenaceae</taxon>
        <taxon>Pelistega</taxon>
    </lineage>
</organism>
<evidence type="ECO:0000256" key="1">
    <source>
        <dbReference type="ARBA" id="ARBA00006914"/>
    </source>
</evidence>
<keyword evidence="3 5" id="KW-0067">ATP-binding</keyword>
<keyword evidence="6" id="KW-1185">Reference proteome</keyword>
<sequence>MFFSVGKQNLYPYSEWLILQMIFELQQTNEIIEKISKEEYVLKALGIFQPKKQRKDFFTIKSILEKRYLFLKKNGYQHNEQVKILESNIQQLSQFFCLSHLESAILRVSVYTAIDSILKAVSDMVSIKYDRRIGCDALAHLLRVKGKDIVRSLKEESSLCRFQLISYTGSRLSFGGDLTSLTEWDNLFDIHSLDSELVNFDHWLVKCVHRPHIVSELALDKDFAHISEMTKGLLHYLSYVNETKKKGSNILIYGAAGTGKSEFATLLVQQLNMSAYFVNTANENGEHISAGLRLNNLCLAQHMMNGHRNVIIFDEVEDVFQDSALQHSLGQSHKGWINESLEHNSVPVIWISNNVRDMDVAFIRRFDVVLEMPDLPLDNKRKLIQRMAPEQLPTEDINHLAKQKEITPAMLQRSFAVAKVMCPHNDYYSQYVYDLLNQTLKARGEREIIPLAATRDEHICAYSLDWIACDTNLRKLTDGLRQRPKARICCYGPPGTGKTAWAKWLGEQLNMPVLVKRASDLLDHYVGKTEQNIARVFEQARHSKSILVLDEVDGFLYHRETATHQWERTMVNEMLTQLERFDGVFVASTNLMGDIDAAALRRFDIKLKFNYLKPEQVLAIAQQQLLLWQWPELEGGQVSRLQAIKGLTPGDFAAAARQHIFSPFESVDEWFGALEQESALKKVEPKKAIGFI</sequence>
<dbReference type="Proteomes" id="UP000537862">
    <property type="component" value="Unassembled WGS sequence"/>
</dbReference>
<dbReference type="InterPro" id="IPR050221">
    <property type="entry name" value="26S_Proteasome_ATPase"/>
</dbReference>
<feature type="domain" description="AAA+ ATPase" evidence="4">
    <location>
        <begin position="246"/>
        <end position="376"/>
    </location>
</feature>
<dbReference type="GO" id="GO:0016887">
    <property type="term" value="F:ATP hydrolysis activity"/>
    <property type="evidence" value="ECO:0007669"/>
    <property type="project" value="InterPro"/>
</dbReference>
<reference evidence="5 6" key="1">
    <citation type="submission" date="2020-05" db="EMBL/GenBank/DDBJ databases">
        <authorList>
            <person name="Niu N."/>
        </authorList>
    </citation>
    <scope>NUCLEOTIDE SEQUENCE [LARGE SCALE GENOMIC DNA]</scope>
    <source>
        <strain evidence="5 6">3340-03</strain>
    </source>
</reference>
<comment type="caution">
    <text evidence="5">The sequence shown here is derived from an EMBL/GenBank/DDBJ whole genome shotgun (WGS) entry which is preliminary data.</text>
</comment>
<dbReference type="InterPro" id="IPR003959">
    <property type="entry name" value="ATPase_AAA_core"/>
</dbReference>
<proteinExistence type="inferred from homology"/>
<gene>
    <name evidence="5" type="ORF">HKX39_02730</name>
</gene>
<dbReference type="CDD" id="cd19481">
    <property type="entry name" value="RecA-like_protease"/>
    <property type="match status" value="1"/>
</dbReference>
<dbReference type="SUPFAM" id="SSF52540">
    <property type="entry name" value="P-loop containing nucleoside triphosphate hydrolases"/>
    <property type="match status" value="2"/>
</dbReference>
<evidence type="ECO:0000259" key="4">
    <source>
        <dbReference type="SMART" id="SM00382"/>
    </source>
</evidence>
<dbReference type="InterPro" id="IPR003593">
    <property type="entry name" value="AAA+_ATPase"/>
</dbReference>